<feature type="domain" description="Deacetylase sirtuin-type" evidence="7">
    <location>
        <begin position="3"/>
        <end position="294"/>
    </location>
</feature>
<keyword evidence="4 6" id="KW-0862">Zinc</keyword>
<evidence type="ECO:0000313" key="10">
    <source>
        <dbReference type="Proteomes" id="UP000011087"/>
    </source>
</evidence>
<sequence length="294" mass="32306">RLKLPGINTLDDVCRLFKSSNNILVLTGAGVSVSAGIPDFRSSTGIYARLHREFGMPRPSCMFDRNYFDANPKPFFNFAHELWPGNFQPTPCHHFIAMLEQKHKLLRNYSQNIDTLEQKANIRRVINCHGSFATATCVSCGHRVEGKDIELDILRKRVAKCPVCYGDDQKSDLGASEAGTELDAKLSEESCASAASMSPSFGVLKPDIVFFGEALPNHFFSSLREDLRLVDLVVVIGTSLRVAPVSEILGEVEASVPAILINREVVGAPNQFDVELLGDCDAVVGELCCMLGWD</sequence>
<reference evidence="10" key="2">
    <citation type="submission" date="2012-11" db="EMBL/GenBank/DDBJ databases">
        <authorList>
            <person name="Kuo A."/>
            <person name="Curtis B.A."/>
            <person name="Tanifuji G."/>
            <person name="Burki F."/>
            <person name="Gruber A."/>
            <person name="Irimia M."/>
            <person name="Maruyama S."/>
            <person name="Arias M.C."/>
            <person name="Ball S.G."/>
            <person name="Gile G.H."/>
            <person name="Hirakawa Y."/>
            <person name="Hopkins J.F."/>
            <person name="Rensing S.A."/>
            <person name="Schmutz J."/>
            <person name="Symeonidi A."/>
            <person name="Elias M."/>
            <person name="Eveleigh R.J."/>
            <person name="Herman E.K."/>
            <person name="Klute M.J."/>
            <person name="Nakayama T."/>
            <person name="Obornik M."/>
            <person name="Reyes-Prieto A."/>
            <person name="Armbrust E.V."/>
            <person name="Aves S.J."/>
            <person name="Beiko R.G."/>
            <person name="Coutinho P."/>
            <person name="Dacks J.B."/>
            <person name="Durnford D.G."/>
            <person name="Fast N.M."/>
            <person name="Green B.R."/>
            <person name="Grisdale C."/>
            <person name="Hempe F."/>
            <person name="Henrissat B."/>
            <person name="Hoppner M.P."/>
            <person name="Ishida K.-I."/>
            <person name="Kim E."/>
            <person name="Koreny L."/>
            <person name="Kroth P.G."/>
            <person name="Liu Y."/>
            <person name="Malik S.-B."/>
            <person name="Maier U.G."/>
            <person name="McRose D."/>
            <person name="Mock T."/>
            <person name="Neilson J.A."/>
            <person name="Onodera N.T."/>
            <person name="Poole A.M."/>
            <person name="Pritham E.J."/>
            <person name="Richards T.A."/>
            <person name="Rocap G."/>
            <person name="Roy S.W."/>
            <person name="Sarai C."/>
            <person name="Schaack S."/>
            <person name="Shirato S."/>
            <person name="Slamovits C.H."/>
            <person name="Spencer D.F."/>
            <person name="Suzuki S."/>
            <person name="Worden A.Z."/>
            <person name="Zauner S."/>
            <person name="Barry K."/>
            <person name="Bell C."/>
            <person name="Bharti A.K."/>
            <person name="Crow J.A."/>
            <person name="Grimwood J."/>
            <person name="Kramer R."/>
            <person name="Lindquist E."/>
            <person name="Lucas S."/>
            <person name="Salamov A."/>
            <person name="McFadden G.I."/>
            <person name="Lane C.E."/>
            <person name="Keeling P.J."/>
            <person name="Gray M.W."/>
            <person name="Grigoriev I.V."/>
            <person name="Archibald J.M."/>
        </authorList>
    </citation>
    <scope>NUCLEOTIDE SEQUENCE</scope>
    <source>
        <strain evidence="10">CCMP2712</strain>
    </source>
</reference>
<protein>
    <recommendedName>
        <fullName evidence="7">Deacetylase sirtuin-type domain-containing protein</fullName>
    </recommendedName>
</protein>
<keyword evidence="2" id="KW-0808">Transferase</keyword>
<dbReference type="GO" id="GO:0070403">
    <property type="term" value="F:NAD+ binding"/>
    <property type="evidence" value="ECO:0007669"/>
    <property type="project" value="InterPro"/>
</dbReference>
<feature type="active site" description="Proton acceptor" evidence="6">
    <location>
        <position position="129"/>
    </location>
</feature>
<organism evidence="8">
    <name type="scientific">Guillardia theta (strain CCMP2712)</name>
    <name type="common">Cryptophyte</name>
    <dbReference type="NCBI Taxonomy" id="905079"/>
    <lineage>
        <taxon>Eukaryota</taxon>
        <taxon>Cryptophyceae</taxon>
        <taxon>Pyrenomonadales</taxon>
        <taxon>Geminigeraceae</taxon>
        <taxon>Guillardia</taxon>
    </lineage>
</organism>
<feature type="non-terminal residue" evidence="8">
    <location>
        <position position="1"/>
    </location>
</feature>
<gene>
    <name evidence="8" type="ORF">GUITHDRAFT_40776</name>
</gene>
<evidence type="ECO:0000313" key="8">
    <source>
        <dbReference type="EMBL" id="EKX46698.1"/>
    </source>
</evidence>
<dbReference type="OrthoDB" id="420264at2759"/>
<dbReference type="PaxDb" id="55529-EKX46698"/>
<feature type="binding site" evidence="6">
    <location>
        <position position="137"/>
    </location>
    <ligand>
        <name>Zn(2+)</name>
        <dbReference type="ChEBI" id="CHEBI:29105"/>
    </ligand>
</feature>
<feature type="non-terminal residue" evidence="8">
    <location>
        <position position="294"/>
    </location>
</feature>
<dbReference type="AlphaFoldDB" id="L1JDT4"/>
<feature type="binding site" evidence="6">
    <location>
        <position position="140"/>
    </location>
    <ligand>
        <name>Zn(2+)</name>
        <dbReference type="ChEBI" id="CHEBI:29105"/>
    </ligand>
</feature>
<dbReference type="Gene3D" id="3.30.1600.10">
    <property type="entry name" value="SIR2/SIRT2 'Small Domain"/>
    <property type="match status" value="1"/>
</dbReference>
<evidence type="ECO:0000256" key="1">
    <source>
        <dbReference type="ARBA" id="ARBA00001947"/>
    </source>
</evidence>
<dbReference type="Proteomes" id="UP000011087">
    <property type="component" value="Unassembled WGS sequence"/>
</dbReference>
<reference evidence="8 10" key="1">
    <citation type="journal article" date="2012" name="Nature">
        <title>Algal genomes reveal evolutionary mosaicism and the fate of nucleomorphs.</title>
        <authorList>
            <consortium name="DOE Joint Genome Institute"/>
            <person name="Curtis B.A."/>
            <person name="Tanifuji G."/>
            <person name="Burki F."/>
            <person name="Gruber A."/>
            <person name="Irimia M."/>
            <person name="Maruyama S."/>
            <person name="Arias M.C."/>
            <person name="Ball S.G."/>
            <person name="Gile G.H."/>
            <person name="Hirakawa Y."/>
            <person name="Hopkins J.F."/>
            <person name="Kuo A."/>
            <person name="Rensing S.A."/>
            <person name="Schmutz J."/>
            <person name="Symeonidi A."/>
            <person name="Elias M."/>
            <person name="Eveleigh R.J."/>
            <person name="Herman E.K."/>
            <person name="Klute M.J."/>
            <person name="Nakayama T."/>
            <person name="Obornik M."/>
            <person name="Reyes-Prieto A."/>
            <person name="Armbrust E.V."/>
            <person name="Aves S.J."/>
            <person name="Beiko R.G."/>
            <person name="Coutinho P."/>
            <person name="Dacks J.B."/>
            <person name="Durnford D.G."/>
            <person name="Fast N.M."/>
            <person name="Green B.R."/>
            <person name="Grisdale C.J."/>
            <person name="Hempel F."/>
            <person name="Henrissat B."/>
            <person name="Hoppner M.P."/>
            <person name="Ishida K."/>
            <person name="Kim E."/>
            <person name="Koreny L."/>
            <person name="Kroth P.G."/>
            <person name="Liu Y."/>
            <person name="Malik S.B."/>
            <person name="Maier U.G."/>
            <person name="McRose D."/>
            <person name="Mock T."/>
            <person name="Neilson J.A."/>
            <person name="Onodera N.T."/>
            <person name="Poole A.M."/>
            <person name="Pritham E.J."/>
            <person name="Richards T.A."/>
            <person name="Rocap G."/>
            <person name="Roy S.W."/>
            <person name="Sarai C."/>
            <person name="Schaack S."/>
            <person name="Shirato S."/>
            <person name="Slamovits C.H."/>
            <person name="Spencer D.F."/>
            <person name="Suzuki S."/>
            <person name="Worden A.Z."/>
            <person name="Zauner S."/>
            <person name="Barry K."/>
            <person name="Bell C."/>
            <person name="Bharti A.K."/>
            <person name="Crow J.A."/>
            <person name="Grimwood J."/>
            <person name="Kramer R."/>
            <person name="Lindquist E."/>
            <person name="Lucas S."/>
            <person name="Salamov A."/>
            <person name="McFadden G.I."/>
            <person name="Lane C.E."/>
            <person name="Keeling P.J."/>
            <person name="Gray M.W."/>
            <person name="Grigoriev I.V."/>
            <person name="Archibald J.M."/>
        </authorList>
    </citation>
    <scope>NUCLEOTIDE SEQUENCE</scope>
    <source>
        <strain evidence="8 10">CCMP2712</strain>
    </source>
</reference>
<feature type="binding site" evidence="6">
    <location>
        <position position="191"/>
    </location>
    <ligand>
        <name>Zn(2+)</name>
        <dbReference type="ChEBI" id="CHEBI:29105"/>
    </ligand>
</feature>
<dbReference type="InterPro" id="IPR003000">
    <property type="entry name" value="Sirtuin"/>
</dbReference>
<dbReference type="InterPro" id="IPR026591">
    <property type="entry name" value="Sirtuin_cat_small_dom_sf"/>
</dbReference>
<dbReference type="EnsemblProtists" id="EKX46698">
    <property type="protein sequence ID" value="EKX46698"/>
    <property type="gene ID" value="GUITHDRAFT_40776"/>
</dbReference>
<dbReference type="GO" id="GO:0005634">
    <property type="term" value="C:nucleus"/>
    <property type="evidence" value="ECO:0007669"/>
    <property type="project" value="TreeGrafter"/>
</dbReference>
<keyword evidence="10" id="KW-1185">Reference proteome</keyword>
<dbReference type="SUPFAM" id="SSF52467">
    <property type="entry name" value="DHS-like NAD/FAD-binding domain"/>
    <property type="match status" value="1"/>
</dbReference>
<accession>L1JDT4</accession>
<dbReference type="KEGG" id="gtt:GUITHDRAFT_40776"/>
<proteinExistence type="predicted"/>
<evidence type="ECO:0000313" key="9">
    <source>
        <dbReference type="EnsemblProtists" id="EKX46698"/>
    </source>
</evidence>
<dbReference type="GeneID" id="17303458"/>
<feature type="binding site" evidence="6">
    <location>
        <position position="161"/>
    </location>
    <ligand>
        <name>Zn(2+)</name>
        <dbReference type="ChEBI" id="CHEBI:29105"/>
    </ligand>
</feature>
<dbReference type="RefSeq" id="XP_005833678.1">
    <property type="nucleotide sequence ID" value="XM_005833621.1"/>
</dbReference>
<dbReference type="EMBL" id="JH992993">
    <property type="protein sequence ID" value="EKX46698.1"/>
    <property type="molecule type" value="Genomic_DNA"/>
</dbReference>
<evidence type="ECO:0000256" key="6">
    <source>
        <dbReference type="PROSITE-ProRule" id="PRU00236"/>
    </source>
</evidence>
<evidence type="ECO:0000256" key="5">
    <source>
        <dbReference type="ARBA" id="ARBA00023027"/>
    </source>
</evidence>
<dbReference type="eggNOG" id="KOG2684">
    <property type="taxonomic scope" value="Eukaryota"/>
</dbReference>
<dbReference type="InterPro" id="IPR050134">
    <property type="entry name" value="NAD-dep_sirtuin_deacylases"/>
</dbReference>
<keyword evidence="5" id="KW-0520">NAD</keyword>
<dbReference type="Gene3D" id="3.40.50.1220">
    <property type="entry name" value="TPP-binding domain"/>
    <property type="match status" value="1"/>
</dbReference>
<dbReference type="STRING" id="905079.L1JDT4"/>
<dbReference type="InterPro" id="IPR029035">
    <property type="entry name" value="DHS-like_NAD/FAD-binding_dom"/>
</dbReference>
<name>L1JDT4_GUITC</name>
<evidence type="ECO:0000256" key="4">
    <source>
        <dbReference type="ARBA" id="ARBA00022833"/>
    </source>
</evidence>
<dbReference type="PROSITE" id="PS50305">
    <property type="entry name" value="SIRTUIN"/>
    <property type="match status" value="1"/>
</dbReference>
<dbReference type="PANTHER" id="PTHR11085:SF9">
    <property type="entry name" value="NAD-DEPENDENT PROTEIN DEACETYLASE SIRTUIN-1"/>
    <property type="match status" value="1"/>
</dbReference>
<evidence type="ECO:0000256" key="2">
    <source>
        <dbReference type="ARBA" id="ARBA00022679"/>
    </source>
</evidence>
<dbReference type="InterPro" id="IPR026590">
    <property type="entry name" value="Ssirtuin_cat_dom"/>
</dbReference>
<dbReference type="GO" id="GO:0046872">
    <property type="term" value="F:metal ion binding"/>
    <property type="evidence" value="ECO:0007669"/>
    <property type="project" value="UniProtKB-KW"/>
</dbReference>
<dbReference type="GO" id="GO:0017136">
    <property type="term" value="F:histone deacetylase activity, NAD-dependent"/>
    <property type="evidence" value="ECO:0007669"/>
    <property type="project" value="TreeGrafter"/>
</dbReference>
<comment type="cofactor">
    <cofactor evidence="1">
        <name>Zn(2+)</name>
        <dbReference type="ChEBI" id="CHEBI:29105"/>
    </cofactor>
</comment>
<evidence type="ECO:0000256" key="3">
    <source>
        <dbReference type="ARBA" id="ARBA00022723"/>
    </source>
</evidence>
<evidence type="ECO:0000259" key="7">
    <source>
        <dbReference type="PROSITE" id="PS50305"/>
    </source>
</evidence>
<reference evidence="9" key="3">
    <citation type="submission" date="2015-06" db="UniProtKB">
        <authorList>
            <consortium name="EnsemblProtists"/>
        </authorList>
    </citation>
    <scope>IDENTIFICATION</scope>
</reference>
<dbReference type="PANTHER" id="PTHR11085">
    <property type="entry name" value="NAD-DEPENDENT PROTEIN DEACYLASE SIRTUIN-5, MITOCHONDRIAL-RELATED"/>
    <property type="match status" value="1"/>
</dbReference>
<dbReference type="HOGENOM" id="CLU_023643_7_0_1"/>
<dbReference type="OMA" id="IAMESEH"/>
<keyword evidence="3 6" id="KW-0479">Metal-binding</keyword>
<dbReference type="Pfam" id="PF02146">
    <property type="entry name" value="SIR2"/>
    <property type="match status" value="1"/>
</dbReference>